<dbReference type="AlphaFoldDB" id="A0A8B3CK52"/>
<dbReference type="EMBL" id="QHCS01000009">
    <property type="protein sequence ID" value="RHX83387.1"/>
    <property type="molecule type" value="Genomic_DNA"/>
</dbReference>
<accession>A0A8B3CK52</accession>
<evidence type="ECO:0000313" key="1">
    <source>
        <dbReference type="EMBL" id="RHX83387.1"/>
    </source>
</evidence>
<evidence type="ECO:0008006" key="3">
    <source>
        <dbReference type="Google" id="ProtNLM"/>
    </source>
</evidence>
<proteinExistence type="predicted"/>
<dbReference type="Pfam" id="PF13289">
    <property type="entry name" value="SIR2_2"/>
    <property type="match status" value="1"/>
</dbReference>
<organism evidence="1 2">
    <name type="scientific">Leptospira stimsonii</name>
    <dbReference type="NCBI Taxonomy" id="2202203"/>
    <lineage>
        <taxon>Bacteria</taxon>
        <taxon>Pseudomonadati</taxon>
        <taxon>Spirochaetota</taxon>
        <taxon>Spirochaetia</taxon>
        <taxon>Leptospirales</taxon>
        <taxon>Leptospiraceae</taxon>
        <taxon>Leptospira</taxon>
    </lineage>
</organism>
<reference evidence="2" key="1">
    <citation type="submission" date="2018-05" db="EMBL/GenBank/DDBJ databases">
        <title>Leptospira yasudae sp. nov. and Leptospira stimsonii sp. nov., two pathogenic species of the genus Leptospira isolated from environmental sources.</title>
        <authorList>
            <person name="Casanovas-Massana A."/>
            <person name="Hamond C."/>
            <person name="Santos L.A."/>
            <person name="Hacker K.P."/>
            <person name="Balassiano I."/>
            <person name="Medeiros M.A."/>
            <person name="Reis M.G."/>
            <person name="Ko A.I."/>
            <person name="Wunder E.A."/>
        </authorList>
    </citation>
    <scope>NUCLEOTIDE SEQUENCE [LARGE SCALE GENOMIC DNA]</scope>
    <source>
        <strain evidence="2">AMB6-RJ</strain>
    </source>
</reference>
<sequence length="343" mass="40133">MIDEVFILGAGFSHSYCKDLMPLTDDLVNFVLFDHGNSEKSEFYRLTEFIKDFFSPDSEKVNFEKLATFLLSNPFQSSGETVETYRELYIGLLSLIAGIYGNPTIHQKEDGFENRKILEKFSKRIKESKTPIISFNYDTIIEHFLLKDDDWDLATGYSLPVYDFLTNEKHNRDLRKNNTRLLKLHGSLNWGIPPEEIYNQTVEKIYLSKYQPDMPIHENYISGYFNEPYKLYPFIIPPVSGKTYKSKIIRNLWHQAKYAIMTAKQIHIIGYSLPESDTLVEFLFRAGAGIPPEPNRKKIRVVAPSFTEIQKLRFEKVFQTEKHKHDIQFINLDAMEYLSTFEN</sequence>
<evidence type="ECO:0000313" key="2">
    <source>
        <dbReference type="Proteomes" id="UP000266669"/>
    </source>
</evidence>
<protein>
    <recommendedName>
        <fullName evidence="3">SIR2-like domain-containing protein</fullName>
    </recommendedName>
</protein>
<comment type="caution">
    <text evidence="1">The sequence shown here is derived from an EMBL/GenBank/DDBJ whole genome shotgun (WGS) entry which is preliminary data.</text>
</comment>
<dbReference type="Proteomes" id="UP000266669">
    <property type="component" value="Unassembled WGS sequence"/>
</dbReference>
<name>A0A8B3CK52_9LEPT</name>
<gene>
    <name evidence="1" type="ORF">DLM78_22070</name>
</gene>